<dbReference type="AlphaFoldDB" id="A0A6V8JXP1"/>
<dbReference type="InterPro" id="IPR052559">
    <property type="entry name" value="V-haloperoxidase"/>
</dbReference>
<dbReference type="SUPFAM" id="SSF48317">
    <property type="entry name" value="Acid phosphatase/Vanadium-dependent haloperoxidase"/>
    <property type="match status" value="1"/>
</dbReference>
<comment type="caution">
    <text evidence="3">The sequence shown here is derived from an EMBL/GenBank/DDBJ whole genome shotgun (WGS) entry which is preliminary data.</text>
</comment>
<proteinExistence type="predicted"/>
<keyword evidence="4" id="KW-1185">Reference proteome</keyword>
<reference evidence="3 4" key="2">
    <citation type="submission" date="2020-03" db="EMBL/GenBank/DDBJ databases">
        <authorList>
            <person name="Ichikawa N."/>
            <person name="Kimura A."/>
            <person name="Kitahashi Y."/>
            <person name="Uohara A."/>
        </authorList>
    </citation>
    <scope>NUCLEOTIDE SEQUENCE [LARGE SCALE GENOMIC DNA]</scope>
    <source>
        <strain evidence="3 4">NBRC 108639</strain>
    </source>
</reference>
<name>A0A6V8JXP1_9ACTN</name>
<reference evidence="3 4" key="1">
    <citation type="submission" date="2020-03" db="EMBL/GenBank/DDBJ databases">
        <title>Whole genome shotgun sequence of Phytohabitans houttuyneae NBRC 108639.</title>
        <authorList>
            <person name="Komaki H."/>
            <person name="Tamura T."/>
        </authorList>
    </citation>
    <scope>NUCLEOTIDE SEQUENCE [LARGE SCALE GENOMIC DNA]</scope>
    <source>
        <strain evidence="3 4">NBRC 108639</strain>
    </source>
</reference>
<gene>
    <name evidence="3" type="ORF">Phou_002400</name>
</gene>
<organism evidence="3 4">
    <name type="scientific">Phytohabitans houttuyneae</name>
    <dbReference type="NCBI Taxonomy" id="1076126"/>
    <lineage>
        <taxon>Bacteria</taxon>
        <taxon>Bacillati</taxon>
        <taxon>Actinomycetota</taxon>
        <taxon>Actinomycetes</taxon>
        <taxon>Micromonosporales</taxon>
        <taxon>Micromonosporaceae</taxon>
    </lineage>
</organism>
<keyword evidence="1" id="KW-0732">Signal</keyword>
<sequence length="427" mass="46092">MTRRGRTRRSALRVALAAAVALSSPLLLSSTSGSASAAPTPNAVVTWDALAQESIWDVARQAPNAQGRSFAIVHGAIYDAVNAIAGKPYQPYLGAPAATGTESVDAAVATAAFRTLEWLFPAQQAAIQAKYDSFMAGIPNGTPKTAGAAIGQRTAAAMIVARTNDGAFGTRTWRPSTAPGQWRPTPPTFASDGAWTMDVKPFLIPRNSSFTTAGPPALTSSQYAREFNEVKAIGAVNSTTRTADQTDAARWWHDRRLTEWEIKRQLAVNNGLTNLQAARMFAMVDMTETDSLIACYYEKYKWNFWRPVTAIQEAASDGNPATVADPSWMPLLVTPPFPDYTSGHTCYTAASMAMLSHFYGTDRKSFSATSADTGTTRYFTSFSGALREVNEARIWGGIHYRSADAQGAVIGAKTAAYVIPRYFRPTR</sequence>
<dbReference type="Pfam" id="PF01569">
    <property type="entry name" value="PAP2"/>
    <property type="match status" value="1"/>
</dbReference>
<feature type="domain" description="Phosphatidic acid phosphatase type 2/haloperoxidase" evidence="2">
    <location>
        <begin position="299"/>
        <end position="420"/>
    </location>
</feature>
<dbReference type="PANTHER" id="PTHR34599:SF1">
    <property type="entry name" value="PHOSPHATIDIC ACID PHOSPHATASE TYPE 2_HALOPEROXIDASE DOMAIN-CONTAINING PROTEIN"/>
    <property type="match status" value="1"/>
</dbReference>
<evidence type="ECO:0000313" key="3">
    <source>
        <dbReference type="EMBL" id="GFJ76060.1"/>
    </source>
</evidence>
<dbReference type="PANTHER" id="PTHR34599">
    <property type="entry name" value="PEROXIDASE-RELATED"/>
    <property type="match status" value="1"/>
</dbReference>
<evidence type="ECO:0000259" key="2">
    <source>
        <dbReference type="Pfam" id="PF01569"/>
    </source>
</evidence>
<accession>A0A6V8JXP1</accession>
<dbReference type="EMBL" id="BLPF01000001">
    <property type="protein sequence ID" value="GFJ76060.1"/>
    <property type="molecule type" value="Genomic_DNA"/>
</dbReference>
<feature type="chain" id="PRO_5028908230" description="Phosphatidic acid phosphatase type 2/haloperoxidase domain-containing protein" evidence="1">
    <location>
        <begin position="38"/>
        <end position="427"/>
    </location>
</feature>
<feature type="signal peptide" evidence="1">
    <location>
        <begin position="1"/>
        <end position="37"/>
    </location>
</feature>
<dbReference type="CDD" id="cd03398">
    <property type="entry name" value="PAP2_haloperoxidase"/>
    <property type="match status" value="1"/>
</dbReference>
<dbReference type="PROSITE" id="PS51318">
    <property type="entry name" value="TAT"/>
    <property type="match status" value="1"/>
</dbReference>
<dbReference type="InterPro" id="IPR006311">
    <property type="entry name" value="TAT_signal"/>
</dbReference>
<dbReference type="InterPro" id="IPR000326">
    <property type="entry name" value="PAP2/HPO"/>
</dbReference>
<dbReference type="Proteomes" id="UP000482800">
    <property type="component" value="Unassembled WGS sequence"/>
</dbReference>
<evidence type="ECO:0000313" key="4">
    <source>
        <dbReference type="Proteomes" id="UP000482800"/>
    </source>
</evidence>
<evidence type="ECO:0000256" key="1">
    <source>
        <dbReference type="SAM" id="SignalP"/>
    </source>
</evidence>
<dbReference type="Gene3D" id="1.10.606.20">
    <property type="match status" value="1"/>
</dbReference>
<dbReference type="RefSeq" id="WP_173052750.1">
    <property type="nucleotide sequence ID" value="NZ_BAABGO010000056.1"/>
</dbReference>
<protein>
    <recommendedName>
        <fullName evidence="2">Phosphatidic acid phosphatase type 2/haloperoxidase domain-containing protein</fullName>
    </recommendedName>
</protein>
<dbReference type="InterPro" id="IPR036938">
    <property type="entry name" value="PAP2/HPO_sf"/>
</dbReference>